<reference evidence="2" key="1">
    <citation type="submission" date="2024-05" db="EMBL/GenBank/DDBJ databases">
        <title>Isolation and characterization of Sporomusa carbonis sp. nov., a carboxydotrophic hydrogenogen in the genus of Sporomusa isolated from a charcoal burning pile.</title>
        <authorList>
            <person name="Boeer T."/>
            <person name="Rosenbaum F."/>
            <person name="Eysell L."/>
            <person name="Mueller V."/>
            <person name="Daniel R."/>
            <person name="Poehlein A."/>
        </authorList>
    </citation>
    <scope>NUCLEOTIDE SEQUENCE [LARGE SCALE GENOMIC DNA]</scope>
    <source>
        <strain evidence="2">DSM 3132</strain>
    </source>
</reference>
<accession>A0ABZ3IYP4</accession>
<keyword evidence="3" id="KW-1185">Reference proteome</keyword>
<protein>
    <recommendedName>
        <fullName evidence="1">TIR domain-containing protein</fullName>
    </recommendedName>
</protein>
<organism evidence="2 3">
    <name type="scientific">Sporomusa acidovorans (strain ATCC 49682 / DSM 3132 / Mol)</name>
    <dbReference type="NCBI Taxonomy" id="1123286"/>
    <lineage>
        <taxon>Bacteria</taxon>
        <taxon>Bacillati</taxon>
        <taxon>Bacillota</taxon>
        <taxon>Negativicutes</taxon>
        <taxon>Selenomonadales</taxon>
        <taxon>Sporomusaceae</taxon>
        <taxon>Sporomusa</taxon>
    </lineage>
</organism>
<evidence type="ECO:0000313" key="3">
    <source>
        <dbReference type="Proteomes" id="UP000216052"/>
    </source>
</evidence>
<dbReference type="Pfam" id="PF13676">
    <property type="entry name" value="TIR_2"/>
    <property type="match status" value="1"/>
</dbReference>
<dbReference type="Proteomes" id="UP000216052">
    <property type="component" value="Chromosome"/>
</dbReference>
<dbReference type="RefSeq" id="WP_093793655.1">
    <property type="nucleotide sequence ID" value="NZ_CP155571.1"/>
</dbReference>
<name>A0ABZ3IYP4_SPOA4</name>
<proteinExistence type="predicted"/>
<dbReference type="InterPro" id="IPR035897">
    <property type="entry name" value="Toll_tir_struct_dom_sf"/>
</dbReference>
<dbReference type="InterPro" id="IPR000157">
    <property type="entry name" value="TIR_dom"/>
</dbReference>
<dbReference type="Gene3D" id="3.40.50.10140">
    <property type="entry name" value="Toll/interleukin-1 receptor homology (TIR) domain"/>
    <property type="match status" value="1"/>
</dbReference>
<sequence length="205" mass="24411">MEYKYDYDVVLSFAGEDREYVGKVADMLYALGIRVFYDKYEQVELWGKNLYVHLDEIYQKRSQYCVIFISKYYKEKLWTSHERESAQTRAFQQNQEYILPVRLDDTEIPGIRLTTGYIRGDSIEPEELALLVAKKVNTEIDVNLMIKYLKVNLPDDYEIYIKGTDLVFKSDSFDYYGEFPIRLLLEMYKMDMLDYMFLMPGIVPS</sequence>
<feature type="domain" description="TIR" evidence="1">
    <location>
        <begin position="9"/>
        <end position="111"/>
    </location>
</feature>
<dbReference type="EMBL" id="CP155571">
    <property type="protein sequence ID" value="XFO70949.1"/>
    <property type="molecule type" value="Genomic_DNA"/>
</dbReference>
<gene>
    <name evidence="2" type="ORF">SPACI_009490</name>
</gene>
<dbReference type="SUPFAM" id="SSF52200">
    <property type="entry name" value="Toll/Interleukin receptor TIR domain"/>
    <property type="match status" value="1"/>
</dbReference>
<evidence type="ECO:0000313" key="2">
    <source>
        <dbReference type="EMBL" id="XFO70949.1"/>
    </source>
</evidence>
<evidence type="ECO:0000259" key="1">
    <source>
        <dbReference type="Pfam" id="PF13676"/>
    </source>
</evidence>